<protein>
    <recommendedName>
        <fullName evidence="4">Transmembrane protein</fullName>
    </recommendedName>
</protein>
<keyword evidence="1" id="KW-0732">Signal</keyword>
<feature type="signal peptide" evidence="1">
    <location>
        <begin position="1"/>
        <end position="27"/>
    </location>
</feature>
<dbReference type="Proteomes" id="UP001642487">
    <property type="component" value="Chromosome 3"/>
</dbReference>
<name>A0ABP0YEH5_9ROSI</name>
<evidence type="ECO:0000256" key="1">
    <source>
        <dbReference type="SAM" id="SignalP"/>
    </source>
</evidence>
<sequence length="74" mass="7944">MASPTRISLVLKLLFFALLLISSTVSATDNIPLLHNPPIRKMVGKVVAVPKVKKPTSDDVPWGGGYVPPILINP</sequence>
<reference evidence="2 3" key="1">
    <citation type="submission" date="2024-03" db="EMBL/GenBank/DDBJ databases">
        <authorList>
            <person name="Gkanogiannis A."/>
            <person name="Becerra Lopez-Lavalle L."/>
        </authorList>
    </citation>
    <scope>NUCLEOTIDE SEQUENCE [LARGE SCALE GENOMIC DNA]</scope>
</reference>
<gene>
    <name evidence="2" type="ORF">CITCOLO1_LOCUS10336</name>
</gene>
<evidence type="ECO:0008006" key="4">
    <source>
        <dbReference type="Google" id="ProtNLM"/>
    </source>
</evidence>
<evidence type="ECO:0000313" key="3">
    <source>
        <dbReference type="Proteomes" id="UP001642487"/>
    </source>
</evidence>
<keyword evidence="3" id="KW-1185">Reference proteome</keyword>
<proteinExistence type="predicted"/>
<dbReference type="EMBL" id="OZ021737">
    <property type="protein sequence ID" value="CAK9318372.1"/>
    <property type="molecule type" value="Genomic_DNA"/>
</dbReference>
<evidence type="ECO:0000313" key="2">
    <source>
        <dbReference type="EMBL" id="CAK9318372.1"/>
    </source>
</evidence>
<feature type="chain" id="PRO_5046612070" description="Transmembrane protein" evidence="1">
    <location>
        <begin position="28"/>
        <end position="74"/>
    </location>
</feature>
<accession>A0ABP0YEH5</accession>
<organism evidence="2 3">
    <name type="scientific">Citrullus colocynthis</name>
    <name type="common">colocynth</name>
    <dbReference type="NCBI Taxonomy" id="252529"/>
    <lineage>
        <taxon>Eukaryota</taxon>
        <taxon>Viridiplantae</taxon>
        <taxon>Streptophyta</taxon>
        <taxon>Embryophyta</taxon>
        <taxon>Tracheophyta</taxon>
        <taxon>Spermatophyta</taxon>
        <taxon>Magnoliopsida</taxon>
        <taxon>eudicotyledons</taxon>
        <taxon>Gunneridae</taxon>
        <taxon>Pentapetalae</taxon>
        <taxon>rosids</taxon>
        <taxon>fabids</taxon>
        <taxon>Cucurbitales</taxon>
        <taxon>Cucurbitaceae</taxon>
        <taxon>Benincaseae</taxon>
        <taxon>Citrullus</taxon>
    </lineage>
</organism>